<sequence length="310" mass="33394">MTLKRNMHTTAGRRPDDKTRSVIPTREEWSTISVVTTVYSNGETNQATSNGWNTGGEMSGGTTIKSSGVPGALRRPGVLCGGRRRVGRGRAVVQRVRVRRGRNGRGQEGRLRAWARGRAEAGDGASVGAVLVPGYAAGAVRGDPVLATTAGAPRHAASRPSPRAARRHVINSHGTMGTVAKQKDYASTMKELAHWIKQDGIYTELVSLDAGIKASGDAPLSSGQIRVRSSLPSSSKAMRLSNVAYPCVSVVNSSQRCIDGIMHIWSGRLHCGETTADSGSARTSWSEAVRRPNVWPSSWGWWWWLEGEKR</sequence>
<name>A0AAD6VL49_9AGAR</name>
<feature type="region of interest" description="Disordered" evidence="1">
    <location>
        <begin position="45"/>
        <end position="70"/>
    </location>
</feature>
<dbReference type="EMBL" id="JARJCW010000017">
    <property type="protein sequence ID" value="KAJ7215445.1"/>
    <property type="molecule type" value="Genomic_DNA"/>
</dbReference>
<evidence type="ECO:0000313" key="2">
    <source>
        <dbReference type="EMBL" id="KAJ7215445.1"/>
    </source>
</evidence>
<proteinExistence type="predicted"/>
<gene>
    <name evidence="2" type="ORF">GGX14DRAFT_391874</name>
</gene>
<keyword evidence="3" id="KW-1185">Reference proteome</keyword>
<organism evidence="2 3">
    <name type="scientific">Mycena pura</name>
    <dbReference type="NCBI Taxonomy" id="153505"/>
    <lineage>
        <taxon>Eukaryota</taxon>
        <taxon>Fungi</taxon>
        <taxon>Dikarya</taxon>
        <taxon>Basidiomycota</taxon>
        <taxon>Agaricomycotina</taxon>
        <taxon>Agaricomycetes</taxon>
        <taxon>Agaricomycetidae</taxon>
        <taxon>Agaricales</taxon>
        <taxon>Marasmiineae</taxon>
        <taxon>Mycenaceae</taxon>
        <taxon>Mycena</taxon>
    </lineage>
</organism>
<feature type="region of interest" description="Disordered" evidence="1">
    <location>
        <begin position="1"/>
        <end position="21"/>
    </location>
</feature>
<reference evidence="2" key="1">
    <citation type="submission" date="2023-03" db="EMBL/GenBank/DDBJ databases">
        <title>Massive genome expansion in bonnet fungi (Mycena s.s.) driven by repeated elements and novel gene families across ecological guilds.</title>
        <authorList>
            <consortium name="Lawrence Berkeley National Laboratory"/>
            <person name="Harder C.B."/>
            <person name="Miyauchi S."/>
            <person name="Viragh M."/>
            <person name="Kuo A."/>
            <person name="Thoen E."/>
            <person name="Andreopoulos B."/>
            <person name="Lu D."/>
            <person name="Skrede I."/>
            <person name="Drula E."/>
            <person name="Henrissat B."/>
            <person name="Morin E."/>
            <person name="Kohler A."/>
            <person name="Barry K."/>
            <person name="LaButti K."/>
            <person name="Morin E."/>
            <person name="Salamov A."/>
            <person name="Lipzen A."/>
            <person name="Mereny Z."/>
            <person name="Hegedus B."/>
            <person name="Baldrian P."/>
            <person name="Stursova M."/>
            <person name="Weitz H."/>
            <person name="Taylor A."/>
            <person name="Grigoriev I.V."/>
            <person name="Nagy L.G."/>
            <person name="Martin F."/>
            <person name="Kauserud H."/>
        </authorList>
    </citation>
    <scope>NUCLEOTIDE SEQUENCE</scope>
    <source>
        <strain evidence="2">9144</strain>
    </source>
</reference>
<accession>A0AAD6VL49</accession>
<evidence type="ECO:0000313" key="3">
    <source>
        <dbReference type="Proteomes" id="UP001219525"/>
    </source>
</evidence>
<dbReference type="AlphaFoldDB" id="A0AAD6VL49"/>
<protein>
    <submittedName>
        <fullName evidence="2">Uncharacterized protein</fullName>
    </submittedName>
</protein>
<evidence type="ECO:0000256" key="1">
    <source>
        <dbReference type="SAM" id="MobiDB-lite"/>
    </source>
</evidence>
<dbReference type="Proteomes" id="UP001219525">
    <property type="component" value="Unassembled WGS sequence"/>
</dbReference>
<comment type="caution">
    <text evidence="2">The sequence shown here is derived from an EMBL/GenBank/DDBJ whole genome shotgun (WGS) entry which is preliminary data.</text>
</comment>